<dbReference type="SUPFAM" id="SSF52743">
    <property type="entry name" value="Subtilisin-like"/>
    <property type="match status" value="1"/>
</dbReference>
<dbReference type="GO" id="GO:0006508">
    <property type="term" value="P:proteolysis"/>
    <property type="evidence" value="ECO:0007669"/>
    <property type="project" value="InterPro"/>
</dbReference>
<organism evidence="2 3">
    <name type="scientific">Zonotrichia albicollis</name>
    <name type="common">White-throated sparrow</name>
    <name type="synonym">Fringilla albicollis</name>
    <dbReference type="NCBI Taxonomy" id="44394"/>
    <lineage>
        <taxon>Eukaryota</taxon>
        <taxon>Metazoa</taxon>
        <taxon>Chordata</taxon>
        <taxon>Craniata</taxon>
        <taxon>Vertebrata</taxon>
        <taxon>Euteleostomi</taxon>
        <taxon>Archelosauria</taxon>
        <taxon>Archosauria</taxon>
        <taxon>Dinosauria</taxon>
        <taxon>Saurischia</taxon>
        <taxon>Theropoda</taxon>
        <taxon>Coelurosauria</taxon>
        <taxon>Aves</taxon>
        <taxon>Neognathae</taxon>
        <taxon>Neoaves</taxon>
        <taxon>Telluraves</taxon>
        <taxon>Australaves</taxon>
        <taxon>Passeriformes</taxon>
        <taxon>Passerellidae</taxon>
        <taxon>Zonotrichia</taxon>
    </lineage>
</organism>
<evidence type="ECO:0000313" key="3">
    <source>
        <dbReference type="Proteomes" id="UP000694413"/>
    </source>
</evidence>
<sequence length="229" mass="23478">MGTAETSAPQSPQPHSPLVEVVLGVVQPQPHGHRVALPALREDVVHGSCGGAWVRTWGQSPMPLGREGPGTAGRAPLCPPSLMSGDLSSCPLPHVLAGRHESQEPFLAWLVLLSNMSSVPWVHSVSYGDDEDSLSYAYMERVNTEFMKAAARGLTILFASGGAGLGLGRGCPVPGGPLSPVLCRQVTTVLAAGGSTAGTTRSGPASRPPGGSQGSVQPPGHSQPQPHGV</sequence>
<accession>A0A8D2MP66</accession>
<dbReference type="GO" id="GO:0007417">
    <property type="term" value="P:central nervous system development"/>
    <property type="evidence" value="ECO:0007669"/>
    <property type="project" value="TreeGrafter"/>
</dbReference>
<dbReference type="Gene3D" id="3.40.50.200">
    <property type="entry name" value="Peptidase S8/S53 domain"/>
    <property type="match status" value="1"/>
</dbReference>
<keyword evidence="3" id="KW-1185">Reference proteome</keyword>
<dbReference type="GO" id="GO:0008240">
    <property type="term" value="F:tripeptidyl-peptidase activity"/>
    <property type="evidence" value="ECO:0007669"/>
    <property type="project" value="TreeGrafter"/>
</dbReference>
<name>A0A8D2MP66_ZONAL</name>
<reference evidence="2" key="2">
    <citation type="submission" date="2025-09" db="UniProtKB">
        <authorList>
            <consortium name="Ensembl"/>
        </authorList>
    </citation>
    <scope>IDENTIFICATION</scope>
</reference>
<dbReference type="Ensembl" id="ENSZALT00000013114.1">
    <property type="protein sequence ID" value="ENSZALP00000009370.1"/>
    <property type="gene ID" value="ENSZALG00000008083.1"/>
</dbReference>
<evidence type="ECO:0000256" key="1">
    <source>
        <dbReference type="SAM" id="MobiDB-lite"/>
    </source>
</evidence>
<dbReference type="Proteomes" id="UP000694413">
    <property type="component" value="Unassembled WGS sequence"/>
</dbReference>
<dbReference type="AlphaFoldDB" id="A0A8D2MP66"/>
<dbReference type="GO" id="GO:0004252">
    <property type="term" value="F:serine-type endopeptidase activity"/>
    <property type="evidence" value="ECO:0007669"/>
    <property type="project" value="InterPro"/>
</dbReference>
<dbReference type="InterPro" id="IPR050819">
    <property type="entry name" value="Tripeptidyl-peptidase_I"/>
</dbReference>
<proteinExistence type="predicted"/>
<dbReference type="PANTHER" id="PTHR14218">
    <property type="entry name" value="PROTEASE S8 TRIPEPTIDYL PEPTIDASE I CLN2"/>
    <property type="match status" value="1"/>
</dbReference>
<reference evidence="2" key="1">
    <citation type="submission" date="2025-08" db="UniProtKB">
        <authorList>
            <consortium name="Ensembl"/>
        </authorList>
    </citation>
    <scope>IDENTIFICATION</scope>
</reference>
<evidence type="ECO:0000313" key="2">
    <source>
        <dbReference type="Ensembl" id="ENSZALP00000009370.1"/>
    </source>
</evidence>
<protein>
    <submittedName>
        <fullName evidence="2">Uncharacterized protein</fullName>
    </submittedName>
</protein>
<dbReference type="PANTHER" id="PTHR14218:SF15">
    <property type="entry name" value="TRIPEPTIDYL-PEPTIDASE 1"/>
    <property type="match status" value="1"/>
</dbReference>
<feature type="region of interest" description="Disordered" evidence="1">
    <location>
        <begin position="193"/>
        <end position="229"/>
    </location>
</feature>
<dbReference type="InterPro" id="IPR036852">
    <property type="entry name" value="Peptidase_S8/S53_dom_sf"/>
</dbReference>